<dbReference type="Pfam" id="PF00264">
    <property type="entry name" value="Tyrosinase"/>
    <property type="match status" value="1"/>
</dbReference>
<gene>
    <name evidence="3" type="ORF">PFISCL1PPCAC_19101</name>
</gene>
<dbReference type="PROSITE" id="PS00497">
    <property type="entry name" value="TYROSINASE_1"/>
    <property type="match status" value="1"/>
</dbReference>
<dbReference type="AlphaFoldDB" id="A0AAV5WAY5"/>
<feature type="domain" description="Tyrosinase copper-binding" evidence="2">
    <location>
        <begin position="169"/>
        <end position="186"/>
    </location>
</feature>
<dbReference type="InterPro" id="IPR002227">
    <property type="entry name" value="Tyrosinase_Cu-bd"/>
</dbReference>
<dbReference type="PANTHER" id="PTHR11474:SF50">
    <property type="entry name" value="TYROSINASE COPPER-BINDING DOMAIN-CONTAINING PROTEIN"/>
    <property type="match status" value="1"/>
</dbReference>
<dbReference type="PANTHER" id="PTHR11474">
    <property type="entry name" value="TYROSINASE FAMILY MEMBER"/>
    <property type="match status" value="1"/>
</dbReference>
<evidence type="ECO:0000259" key="2">
    <source>
        <dbReference type="PROSITE" id="PS00497"/>
    </source>
</evidence>
<feature type="non-terminal residue" evidence="3">
    <location>
        <position position="456"/>
    </location>
</feature>
<dbReference type="Gene3D" id="1.10.1280.10">
    <property type="entry name" value="Di-copper center containing domain from catechol oxidase"/>
    <property type="match status" value="1"/>
</dbReference>
<dbReference type="GO" id="GO:0016491">
    <property type="term" value="F:oxidoreductase activity"/>
    <property type="evidence" value="ECO:0007669"/>
    <property type="project" value="InterPro"/>
</dbReference>
<dbReference type="PRINTS" id="PR00092">
    <property type="entry name" value="TYROSINASE"/>
</dbReference>
<evidence type="ECO:0000313" key="4">
    <source>
        <dbReference type="Proteomes" id="UP001432322"/>
    </source>
</evidence>
<reference evidence="3" key="1">
    <citation type="submission" date="2023-10" db="EMBL/GenBank/DDBJ databases">
        <title>Genome assembly of Pristionchus species.</title>
        <authorList>
            <person name="Yoshida K."/>
            <person name="Sommer R.J."/>
        </authorList>
    </citation>
    <scope>NUCLEOTIDE SEQUENCE</scope>
    <source>
        <strain evidence="3">RS5133</strain>
    </source>
</reference>
<dbReference type="SUPFAM" id="SSF48056">
    <property type="entry name" value="Di-copper centre-containing domain"/>
    <property type="match status" value="1"/>
</dbReference>
<dbReference type="GO" id="GO:0046872">
    <property type="term" value="F:metal ion binding"/>
    <property type="evidence" value="ECO:0007669"/>
    <property type="project" value="UniProtKB-KW"/>
</dbReference>
<comment type="caution">
    <text evidence="3">The sequence shown here is derived from an EMBL/GenBank/DDBJ whole genome shotgun (WGS) entry which is preliminary data.</text>
</comment>
<proteinExistence type="predicted"/>
<keyword evidence="4" id="KW-1185">Reference proteome</keyword>
<sequence length="456" mass="52839">MEKRSTVVFIALLVDLSLAFTASFSYFLNNREYRESVEQPWFRVHHSRHSKIPAAEAAFSSFGKHFVPDFGPEDKPHWTEIEKRLFQCTTRSCICEFFGGSNSSSSFNEPSSINYCRLRDGNLLKKAMRKEIRMLSDEERKGVEKALNEMKRDGTYNRLSRVHKYSGVHSGPAFTVWHRELLKRFELTVRKYQPTPHTIGIPYWDTSLDSYLPDPRDSIMFTPTFLGTTDDEGHVITGPYANWTTMEGLPYITRNITGDPEGEFLTPARIDWTIAQDDINKVLAATLPLSTCETHSMDDRFLEYSHDYVHFYISGDMGRSWSSSNDVIFIYHHSMIDYIFELFRQRSQTRYQREHEYPESDEKCFPPWHNGDSFMPFMKPITNKDGLSNAYTDNMYEFADRPTCDSIRRDCGSKYLHCDLTHNIEPTCMSKIRPGGDCTGFEGTDVCYGQECVQGR</sequence>
<protein>
    <recommendedName>
        <fullName evidence="2">Tyrosinase copper-binding domain-containing protein</fullName>
    </recommendedName>
</protein>
<name>A0AAV5WAY5_9BILA</name>
<organism evidence="3 4">
    <name type="scientific">Pristionchus fissidentatus</name>
    <dbReference type="NCBI Taxonomy" id="1538716"/>
    <lineage>
        <taxon>Eukaryota</taxon>
        <taxon>Metazoa</taxon>
        <taxon>Ecdysozoa</taxon>
        <taxon>Nematoda</taxon>
        <taxon>Chromadorea</taxon>
        <taxon>Rhabditida</taxon>
        <taxon>Rhabditina</taxon>
        <taxon>Diplogasteromorpha</taxon>
        <taxon>Diplogasteroidea</taxon>
        <taxon>Neodiplogasteridae</taxon>
        <taxon>Pristionchus</taxon>
    </lineage>
</organism>
<dbReference type="InterPro" id="IPR050316">
    <property type="entry name" value="Tyrosinase/Hemocyanin"/>
</dbReference>
<keyword evidence="1" id="KW-0479">Metal-binding</keyword>
<evidence type="ECO:0000256" key="1">
    <source>
        <dbReference type="ARBA" id="ARBA00022723"/>
    </source>
</evidence>
<evidence type="ECO:0000313" key="3">
    <source>
        <dbReference type="EMBL" id="GMT27805.1"/>
    </source>
</evidence>
<dbReference type="EMBL" id="BTSY01000005">
    <property type="protein sequence ID" value="GMT27805.1"/>
    <property type="molecule type" value="Genomic_DNA"/>
</dbReference>
<dbReference type="Proteomes" id="UP001432322">
    <property type="component" value="Unassembled WGS sequence"/>
</dbReference>
<accession>A0AAV5WAY5</accession>
<dbReference type="InterPro" id="IPR008922">
    <property type="entry name" value="Di-copper_centre_dom_sf"/>
</dbReference>